<dbReference type="Pfam" id="PF05050">
    <property type="entry name" value="Methyltransf_21"/>
    <property type="match status" value="1"/>
</dbReference>
<sequence length="213" mass="22919">MLEELDFEELDGVKLIVREDNVLAAQKKRSKGFEPISRRLWAELAGKGGTVVDAGAYSGFYSILAARSGADRVHAFEASPLIVPRLLANLALNDIGTVRVHPHALSRVSGQRIAIRGKDGLSSAGSIVGDGAVIGSASTLALDDVGLAELSVIKIDVERAEYDLLQGGAATIRRFRPHILIELLDEIDAVDGLLRGWGYTGEKTDSSMYHYHV</sequence>
<dbReference type="GO" id="GO:0008168">
    <property type="term" value="F:methyltransferase activity"/>
    <property type="evidence" value="ECO:0007669"/>
    <property type="project" value="UniProtKB-KW"/>
</dbReference>
<proteinExistence type="predicted"/>
<evidence type="ECO:0000313" key="3">
    <source>
        <dbReference type="Proteomes" id="UP001597299"/>
    </source>
</evidence>
<dbReference type="PANTHER" id="PTHR34203">
    <property type="entry name" value="METHYLTRANSFERASE, FKBM FAMILY PROTEIN"/>
    <property type="match status" value="1"/>
</dbReference>
<organism evidence="2 3">
    <name type="scientific">Ancylobacter oerskovii</name>
    <dbReference type="NCBI Taxonomy" id="459519"/>
    <lineage>
        <taxon>Bacteria</taxon>
        <taxon>Pseudomonadati</taxon>
        <taxon>Pseudomonadota</taxon>
        <taxon>Alphaproteobacteria</taxon>
        <taxon>Hyphomicrobiales</taxon>
        <taxon>Xanthobacteraceae</taxon>
        <taxon>Ancylobacter</taxon>
    </lineage>
</organism>
<dbReference type="InterPro" id="IPR029063">
    <property type="entry name" value="SAM-dependent_MTases_sf"/>
</dbReference>
<protein>
    <submittedName>
        <fullName evidence="2">FkbM family methyltransferase</fullName>
    </submittedName>
</protein>
<dbReference type="GO" id="GO:0032259">
    <property type="term" value="P:methylation"/>
    <property type="evidence" value="ECO:0007669"/>
    <property type="project" value="UniProtKB-KW"/>
</dbReference>
<dbReference type="RefSeq" id="WP_213352136.1">
    <property type="nucleotide sequence ID" value="NZ_JAHBGB010000019.1"/>
</dbReference>
<feature type="domain" description="Methyltransferase FkbM" evidence="1">
    <location>
        <begin position="53"/>
        <end position="199"/>
    </location>
</feature>
<name>A0ABW4YTJ4_9HYPH</name>
<dbReference type="PANTHER" id="PTHR34203:SF15">
    <property type="entry name" value="SLL1173 PROTEIN"/>
    <property type="match status" value="1"/>
</dbReference>
<dbReference type="Gene3D" id="3.40.50.150">
    <property type="entry name" value="Vaccinia Virus protein VP39"/>
    <property type="match status" value="1"/>
</dbReference>
<dbReference type="InterPro" id="IPR052514">
    <property type="entry name" value="SAM-dependent_MTase"/>
</dbReference>
<dbReference type="InterPro" id="IPR006342">
    <property type="entry name" value="FkbM_mtfrase"/>
</dbReference>
<dbReference type="EMBL" id="JBHUHD010000001">
    <property type="protein sequence ID" value="MFD2139498.1"/>
    <property type="molecule type" value="Genomic_DNA"/>
</dbReference>
<keyword evidence="2" id="KW-0489">Methyltransferase</keyword>
<accession>A0ABW4YTJ4</accession>
<evidence type="ECO:0000313" key="2">
    <source>
        <dbReference type="EMBL" id="MFD2139498.1"/>
    </source>
</evidence>
<reference evidence="3" key="1">
    <citation type="journal article" date="2019" name="Int. J. Syst. Evol. Microbiol.">
        <title>The Global Catalogue of Microorganisms (GCM) 10K type strain sequencing project: providing services to taxonomists for standard genome sequencing and annotation.</title>
        <authorList>
            <consortium name="The Broad Institute Genomics Platform"/>
            <consortium name="The Broad Institute Genome Sequencing Center for Infectious Disease"/>
            <person name="Wu L."/>
            <person name="Ma J."/>
        </authorList>
    </citation>
    <scope>NUCLEOTIDE SEQUENCE [LARGE SCALE GENOMIC DNA]</scope>
    <source>
        <strain evidence="3">CCM 7435</strain>
    </source>
</reference>
<dbReference type="NCBIfam" id="TIGR01444">
    <property type="entry name" value="fkbM_fam"/>
    <property type="match status" value="1"/>
</dbReference>
<evidence type="ECO:0000259" key="1">
    <source>
        <dbReference type="Pfam" id="PF05050"/>
    </source>
</evidence>
<gene>
    <name evidence="2" type="ORF">ACFSNC_03725</name>
</gene>
<keyword evidence="2" id="KW-0808">Transferase</keyword>
<keyword evidence="3" id="KW-1185">Reference proteome</keyword>
<comment type="caution">
    <text evidence="2">The sequence shown here is derived from an EMBL/GenBank/DDBJ whole genome shotgun (WGS) entry which is preliminary data.</text>
</comment>
<dbReference type="SUPFAM" id="SSF53335">
    <property type="entry name" value="S-adenosyl-L-methionine-dependent methyltransferases"/>
    <property type="match status" value="1"/>
</dbReference>
<dbReference type="Proteomes" id="UP001597299">
    <property type="component" value="Unassembled WGS sequence"/>
</dbReference>